<comment type="caution">
    <text evidence="1">The sequence shown here is derived from an EMBL/GenBank/DDBJ whole genome shotgun (WGS) entry which is preliminary data.</text>
</comment>
<accession>A0A495BBS6</accession>
<dbReference type="EMBL" id="RBID01000015">
    <property type="protein sequence ID" value="RKQ57933.1"/>
    <property type="molecule type" value="Genomic_DNA"/>
</dbReference>
<name>A0A495BBS6_VOGIN</name>
<evidence type="ECO:0008006" key="3">
    <source>
        <dbReference type="Google" id="ProtNLM"/>
    </source>
</evidence>
<organism evidence="1 2">
    <name type="scientific">Vogesella indigofera</name>
    <name type="common">Pseudomonas indigofera</name>
    <dbReference type="NCBI Taxonomy" id="45465"/>
    <lineage>
        <taxon>Bacteria</taxon>
        <taxon>Pseudomonadati</taxon>
        <taxon>Pseudomonadota</taxon>
        <taxon>Betaproteobacteria</taxon>
        <taxon>Neisseriales</taxon>
        <taxon>Chromobacteriaceae</taxon>
        <taxon>Vogesella</taxon>
    </lineage>
</organism>
<proteinExistence type="predicted"/>
<evidence type="ECO:0000313" key="2">
    <source>
        <dbReference type="Proteomes" id="UP000279384"/>
    </source>
</evidence>
<sequence length="239" mass="25266">MACAGHHFQLHRAAINILIGAVTGQGGTAITKEGLSVAADQMRQLMLEDSAKFAGVTDGKTSYDNLSADSVGVRGDGKKLGGTRWDLDGLCGVDNSRCLTKDGKLVLDEQGRVQFNQKAAGVDSLDKFLQTEEGKKLAGATGGIQGVKGTLFGTPYEAGSWQDKLIESFAGTHDMIGGKLSALYDEQGNAKRERDSVVQNAQDTWSATGAIVVSSPFAMAEYLPPQVWSAISILLKSAR</sequence>
<reference evidence="1 2" key="1">
    <citation type="submission" date="2018-10" db="EMBL/GenBank/DDBJ databases">
        <title>Genomic Encyclopedia of Type Strains, Phase IV (KMG-IV): sequencing the most valuable type-strain genomes for metagenomic binning, comparative biology and taxonomic classification.</title>
        <authorList>
            <person name="Goeker M."/>
        </authorList>
    </citation>
    <scope>NUCLEOTIDE SEQUENCE [LARGE SCALE GENOMIC DNA]</scope>
    <source>
        <strain evidence="1 2">DSM 3303</strain>
    </source>
</reference>
<dbReference type="RefSeq" id="WP_120810799.1">
    <property type="nucleotide sequence ID" value="NZ_RBID01000015.1"/>
</dbReference>
<dbReference type="Proteomes" id="UP000279384">
    <property type="component" value="Unassembled WGS sequence"/>
</dbReference>
<gene>
    <name evidence="1" type="ORF">C8E02_2238</name>
</gene>
<evidence type="ECO:0000313" key="1">
    <source>
        <dbReference type="EMBL" id="RKQ57933.1"/>
    </source>
</evidence>
<dbReference type="AlphaFoldDB" id="A0A495BBS6"/>
<protein>
    <recommendedName>
        <fullName evidence="3">Filamentous hemagglutinin</fullName>
    </recommendedName>
</protein>